<proteinExistence type="predicted"/>
<dbReference type="PANTHER" id="PTHR13318:SF190">
    <property type="entry name" value="PARTNER OF PAIRED, ISOFORM B"/>
    <property type="match status" value="1"/>
</dbReference>
<comment type="subcellular location">
    <subcellularLocation>
        <location evidence="1">Cytoplasm</location>
        <location evidence="1">Cytoskeleton</location>
        <location evidence="1">Cilium axoneme</location>
    </subcellularLocation>
</comment>
<dbReference type="STRING" id="307507.A0A2V0NRL3"/>
<dbReference type="Gene3D" id="3.80.10.10">
    <property type="entry name" value="Ribonuclease Inhibitor"/>
    <property type="match status" value="2"/>
</dbReference>
<dbReference type="GO" id="GO:0031146">
    <property type="term" value="P:SCF-dependent proteasomal ubiquitin-dependent protein catabolic process"/>
    <property type="evidence" value="ECO:0007669"/>
    <property type="project" value="TreeGrafter"/>
</dbReference>
<evidence type="ECO:0008006" key="4">
    <source>
        <dbReference type="Google" id="ProtNLM"/>
    </source>
</evidence>
<dbReference type="SUPFAM" id="SSF52047">
    <property type="entry name" value="RNI-like"/>
    <property type="match status" value="1"/>
</dbReference>
<name>A0A2V0NRL3_9CHLO</name>
<dbReference type="InParanoid" id="A0A2V0NRL3"/>
<dbReference type="Proteomes" id="UP000247498">
    <property type="component" value="Unassembled WGS sequence"/>
</dbReference>
<dbReference type="EMBL" id="BDRX01000001">
    <property type="protein sequence ID" value="GBF87465.1"/>
    <property type="molecule type" value="Genomic_DNA"/>
</dbReference>
<reference evidence="2 3" key="1">
    <citation type="journal article" date="2018" name="Sci. Rep.">
        <title>Raphidocelis subcapitata (=Pseudokirchneriella subcapitata) provides an insight into genome evolution and environmental adaptations in the Sphaeropleales.</title>
        <authorList>
            <person name="Suzuki S."/>
            <person name="Yamaguchi H."/>
            <person name="Nakajima N."/>
            <person name="Kawachi M."/>
        </authorList>
    </citation>
    <scope>NUCLEOTIDE SEQUENCE [LARGE SCALE GENOMIC DNA]</scope>
    <source>
        <strain evidence="2 3">NIES-35</strain>
    </source>
</reference>
<dbReference type="InterPro" id="IPR032675">
    <property type="entry name" value="LRR_dom_sf"/>
</dbReference>
<protein>
    <recommendedName>
        <fullName evidence="4">F-box domain-containing protein</fullName>
    </recommendedName>
</protein>
<sequence>MRIDFAFDLGGRAAACQGATSIPYDRRQEQQQRGTMQAAAASCRDSGAAASPHDVAPGAAWSMLPDAVLEIIGQSFCDARQLEGASRVCKGWRKGFASGMVGIELTVHRDSEQWRTRMERLGRLLPGLQRCKAHVGAGVDALPVAIDTLGQQLERMEHLELQLGEGCQIAADSSLEFSHLQRLRSLTLRGGKFTAAAARLLLGGLAVACPVLEELRVLPEALCGLGDEEMPLLVELAGLKRLEFQAYRLTGAGLLKLTALPQLEELSVSGLDCITGLDAPAFRLCPTLHHLALSGDFVPPPDVVARLREVEGLTMSFRSTDQVAGLLRTLSMHLTSSLVKLDMGVVRVMREEALEGITQLARLTDLRLAVTGNSDRPVTLRLEQLAPLSGLRVLHVGKQCAYFPDTRRMGEASVRIPVDAASAEALAAACGRLRSLRLCLGAGDVLAEGLARLSAFSQLESLSVHAEPFSGAAAAVPMSLAWLPPGLTRLELKHVDICDDAEGLLARPPLPALAALHLDVCRLRPAQLAALAAGVPRLASLRLAGVAGLGDEALASLAGLSELSELSVVGPHNRALTQRGLQALAPLLSLRRLEWQSDDLAAYGPILECFTRFTTLRSLALSCTRRTMVLAFGEDYEAAFRASCPYIDLDLRGA</sequence>
<comment type="caution">
    <text evidence="2">The sequence shown here is derived from an EMBL/GenBank/DDBJ whole genome shotgun (WGS) entry which is preliminary data.</text>
</comment>
<dbReference type="OrthoDB" id="537240at2759"/>
<dbReference type="GO" id="GO:0019005">
    <property type="term" value="C:SCF ubiquitin ligase complex"/>
    <property type="evidence" value="ECO:0007669"/>
    <property type="project" value="TreeGrafter"/>
</dbReference>
<dbReference type="AlphaFoldDB" id="A0A2V0NRL3"/>
<gene>
    <name evidence="2" type="ORF">Rsub_00176</name>
</gene>
<keyword evidence="3" id="KW-1185">Reference proteome</keyword>
<dbReference type="PANTHER" id="PTHR13318">
    <property type="entry name" value="PARTNER OF PAIRED, ISOFORM B-RELATED"/>
    <property type="match status" value="1"/>
</dbReference>
<accession>A0A2V0NRL3</accession>
<evidence type="ECO:0000313" key="2">
    <source>
        <dbReference type="EMBL" id="GBF87465.1"/>
    </source>
</evidence>
<evidence type="ECO:0000313" key="3">
    <source>
        <dbReference type="Proteomes" id="UP000247498"/>
    </source>
</evidence>
<organism evidence="2 3">
    <name type="scientific">Raphidocelis subcapitata</name>
    <dbReference type="NCBI Taxonomy" id="307507"/>
    <lineage>
        <taxon>Eukaryota</taxon>
        <taxon>Viridiplantae</taxon>
        <taxon>Chlorophyta</taxon>
        <taxon>core chlorophytes</taxon>
        <taxon>Chlorophyceae</taxon>
        <taxon>CS clade</taxon>
        <taxon>Sphaeropleales</taxon>
        <taxon>Selenastraceae</taxon>
        <taxon>Raphidocelis</taxon>
    </lineage>
</organism>
<dbReference type="GO" id="GO:0005930">
    <property type="term" value="C:axoneme"/>
    <property type="evidence" value="ECO:0007669"/>
    <property type="project" value="UniProtKB-SubCell"/>
</dbReference>
<evidence type="ECO:0000256" key="1">
    <source>
        <dbReference type="ARBA" id="ARBA00004430"/>
    </source>
</evidence>